<evidence type="ECO:0000313" key="10">
    <source>
        <dbReference type="Proteomes" id="UP000827092"/>
    </source>
</evidence>
<keyword evidence="3" id="KW-0805">Transcription regulation</keyword>
<dbReference type="PANTHER" id="PTHR10221:SF9">
    <property type="entry name" value="TRANSCRIPTION INITIATION FACTOR TFIID SUBUNIT 6"/>
    <property type="match status" value="1"/>
</dbReference>
<evidence type="ECO:0000256" key="5">
    <source>
        <dbReference type="ARBA" id="ARBA00023242"/>
    </source>
</evidence>
<evidence type="ECO:0000256" key="2">
    <source>
        <dbReference type="ARBA" id="ARBA00007688"/>
    </source>
</evidence>
<sequence>MANPVKESKAPSHLSQESIKIIAESVGVSNISDEAAKILADDISYRLKVMVQDAKKFMSHAKRRRLTIADLDYTLKVKNIEPLYGFCSAEFIPFRFASGGGREIYFTEEKEMELQDVVGAQMPKLPLDVSVKAHWLSIEGVQPTIPENPPPVSKDQQKHESLDPAKKIGSNANNKNSKEDLSKHLEIVRLKQLATHELSVEQQLYYKEITEACVGSDEGRRAEALQSLASDPGLYQMLPRLSQFISEGVKVNVVQNNLALLIYLMRMVKALLDNQTLFLEKYLHELIPSVCSCIVSKQLCTRPDVDNHWALRDFASRLIAQIAKNFNTTTSNVQTRVTRMFSRALANEKMPLASHYGAISSLSDMGPEVVKTFVIPRVKSIAERIRLCLEGPMATSVDKSAAEHIKQLLLRTLSPVLKSCNLSGDSIEDYKNEFGYMGPFLHNIVQRNPKPGITTIGTKTVAAVSQPQRVIHTITRSPAITSVPRTISTTGVPSPTGAKYVLVAPNTRPSTPVSQAPTTGLINNSAPTLVKIVPGEKSVSSPAIPKQVMFSVEGETMIKSENSTPIHSRPGTPEVAAYVSATATQTPSTSLINNSAPTLVKIVPRLVGDKSVSSSAMTQLVVFSSDGETVIKSENSTPIHSRPGTPEVAAYVFATAEHS</sequence>
<comment type="caution">
    <text evidence="9">The sequence shown here is derived from an EMBL/GenBank/DDBJ whole genome shotgun (WGS) entry which is preliminary data.</text>
</comment>
<dbReference type="GO" id="GO:0046695">
    <property type="term" value="C:SLIK (SAGA-like) complex"/>
    <property type="evidence" value="ECO:0007669"/>
    <property type="project" value="InterPro"/>
</dbReference>
<dbReference type="PANTHER" id="PTHR10221">
    <property type="entry name" value="TRANSCRIPTION INITIATION FACTOR TFIID SUBUNIT 6"/>
    <property type="match status" value="1"/>
</dbReference>
<dbReference type="GO" id="GO:0051123">
    <property type="term" value="P:RNA polymerase II preinitiation complex assembly"/>
    <property type="evidence" value="ECO:0007669"/>
    <property type="project" value="TreeGrafter"/>
</dbReference>
<protein>
    <recommendedName>
        <fullName evidence="6">Transcription initiation factor TFIID subunit 6</fullName>
    </recommendedName>
</protein>
<dbReference type="InterPro" id="IPR009072">
    <property type="entry name" value="Histone-fold"/>
</dbReference>
<proteinExistence type="inferred from homology"/>
<dbReference type="InterPro" id="IPR037796">
    <property type="entry name" value="TAF6"/>
</dbReference>
<evidence type="ECO:0000256" key="6">
    <source>
        <dbReference type="ARBA" id="ARBA00040091"/>
    </source>
</evidence>
<dbReference type="FunFam" id="1.25.40.770:FF:000001">
    <property type="entry name" value="Transcription initiation factor TFIID subunit 6"/>
    <property type="match status" value="1"/>
</dbReference>
<dbReference type="Gene3D" id="1.25.40.770">
    <property type="entry name" value="TAF6, C-terminal HEAT repeat domain"/>
    <property type="match status" value="1"/>
</dbReference>
<dbReference type="SMART" id="SM00803">
    <property type="entry name" value="TAF"/>
    <property type="match status" value="1"/>
</dbReference>
<dbReference type="GO" id="GO:0016251">
    <property type="term" value="F:RNA polymerase II general transcription initiation factor activity"/>
    <property type="evidence" value="ECO:0007669"/>
    <property type="project" value="InterPro"/>
</dbReference>
<dbReference type="FunFam" id="1.10.20.10:FF:000030">
    <property type="entry name" value="Transcription initiation factor TFIID subunit 6"/>
    <property type="match status" value="1"/>
</dbReference>
<organism evidence="9 10">
    <name type="scientific">Oedothorax gibbosus</name>
    <dbReference type="NCBI Taxonomy" id="931172"/>
    <lineage>
        <taxon>Eukaryota</taxon>
        <taxon>Metazoa</taxon>
        <taxon>Ecdysozoa</taxon>
        <taxon>Arthropoda</taxon>
        <taxon>Chelicerata</taxon>
        <taxon>Arachnida</taxon>
        <taxon>Araneae</taxon>
        <taxon>Araneomorphae</taxon>
        <taxon>Entelegynae</taxon>
        <taxon>Araneoidea</taxon>
        <taxon>Linyphiidae</taxon>
        <taxon>Erigoninae</taxon>
        <taxon>Oedothorax</taxon>
    </lineage>
</organism>
<comment type="subcellular location">
    <subcellularLocation>
        <location evidence="1">Nucleus</location>
    </subcellularLocation>
</comment>
<name>A0AAV6USE9_9ARAC</name>
<dbReference type="GO" id="GO:0003713">
    <property type="term" value="F:transcription coactivator activity"/>
    <property type="evidence" value="ECO:0007669"/>
    <property type="project" value="TreeGrafter"/>
</dbReference>
<comment type="similarity">
    <text evidence="2">Belongs to the TAF6 family.</text>
</comment>
<dbReference type="InterPro" id="IPR011442">
    <property type="entry name" value="TAF6_C"/>
</dbReference>
<dbReference type="GO" id="GO:0046982">
    <property type="term" value="F:protein heterodimerization activity"/>
    <property type="evidence" value="ECO:0007669"/>
    <property type="project" value="InterPro"/>
</dbReference>
<evidence type="ECO:0000256" key="7">
    <source>
        <dbReference type="SAM" id="MobiDB-lite"/>
    </source>
</evidence>
<dbReference type="Proteomes" id="UP000827092">
    <property type="component" value="Unassembled WGS sequence"/>
</dbReference>
<feature type="domain" description="TATA box binding protein associated factor (TAF) histone-like fold" evidence="8">
    <location>
        <begin position="12"/>
        <end position="76"/>
    </location>
</feature>
<dbReference type="CDD" id="cd22931">
    <property type="entry name" value="HFD_TAF6"/>
    <property type="match status" value="1"/>
</dbReference>
<keyword evidence="10" id="KW-1185">Reference proteome</keyword>
<accession>A0AAV6USE9</accession>
<evidence type="ECO:0000259" key="8">
    <source>
        <dbReference type="SMART" id="SM00803"/>
    </source>
</evidence>
<dbReference type="SUPFAM" id="SSF47113">
    <property type="entry name" value="Histone-fold"/>
    <property type="match status" value="1"/>
</dbReference>
<dbReference type="Pfam" id="PF07571">
    <property type="entry name" value="TAF6_C"/>
    <property type="match status" value="1"/>
</dbReference>
<feature type="compositionally biased region" description="Basic and acidic residues" evidence="7">
    <location>
        <begin position="155"/>
        <end position="166"/>
    </location>
</feature>
<dbReference type="CDD" id="cd08050">
    <property type="entry name" value="TAF6C"/>
    <property type="match status" value="1"/>
</dbReference>
<evidence type="ECO:0000256" key="4">
    <source>
        <dbReference type="ARBA" id="ARBA00023163"/>
    </source>
</evidence>
<dbReference type="Pfam" id="PF02969">
    <property type="entry name" value="TAF"/>
    <property type="match status" value="1"/>
</dbReference>
<reference evidence="9 10" key="1">
    <citation type="journal article" date="2022" name="Nat. Ecol. Evol.">
        <title>A masculinizing supergene underlies an exaggerated male reproductive morph in a spider.</title>
        <authorList>
            <person name="Hendrickx F."/>
            <person name="De Corte Z."/>
            <person name="Sonet G."/>
            <person name="Van Belleghem S.M."/>
            <person name="Kostlbacher S."/>
            <person name="Vangestel C."/>
        </authorList>
    </citation>
    <scope>NUCLEOTIDE SEQUENCE [LARGE SCALE GENOMIC DNA]</scope>
    <source>
        <strain evidence="9">W744_W776</strain>
    </source>
</reference>
<evidence type="ECO:0000256" key="3">
    <source>
        <dbReference type="ARBA" id="ARBA00023015"/>
    </source>
</evidence>
<dbReference type="InterPro" id="IPR004823">
    <property type="entry name" value="TAF_TATA-bd_Histone-like_dom"/>
</dbReference>
<feature type="region of interest" description="Disordered" evidence="7">
    <location>
        <begin position="142"/>
        <end position="177"/>
    </location>
</feature>
<dbReference type="GO" id="GO:0000124">
    <property type="term" value="C:SAGA complex"/>
    <property type="evidence" value="ECO:0007669"/>
    <property type="project" value="InterPro"/>
</dbReference>
<keyword evidence="5" id="KW-0539">Nucleus</keyword>
<dbReference type="GO" id="GO:0005669">
    <property type="term" value="C:transcription factor TFIID complex"/>
    <property type="evidence" value="ECO:0007669"/>
    <property type="project" value="InterPro"/>
</dbReference>
<evidence type="ECO:0000256" key="1">
    <source>
        <dbReference type="ARBA" id="ARBA00004123"/>
    </source>
</evidence>
<keyword evidence="4" id="KW-0804">Transcription</keyword>
<dbReference type="EMBL" id="JAFNEN010000277">
    <property type="protein sequence ID" value="KAG8187180.1"/>
    <property type="molecule type" value="Genomic_DNA"/>
</dbReference>
<dbReference type="AlphaFoldDB" id="A0AAV6USE9"/>
<evidence type="ECO:0000313" key="9">
    <source>
        <dbReference type="EMBL" id="KAG8187180.1"/>
    </source>
</evidence>
<gene>
    <name evidence="9" type="ORF">JTE90_020052</name>
</gene>
<dbReference type="Gene3D" id="1.10.20.10">
    <property type="entry name" value="Histone, subunit A"/>
    <property type="match status" value="1"/>
</dbReference>
<dbReference type="InterPro" id="IPR046344">
    <property type="entry name" value="TAF6_C_sf"/>
</dbReference>